<dbReference type="InterPro" id="IPR044068">
    <property type="entry name" value="CB"/>
</dbReference>
<accession>A0A5Q0LZ66</accession>
<dbReference type="PROSITE" id="PS51898">
    <property type="entry name" value="TYR_RECOMBINASE"/>
    <property type="match status" value="1"/>
</dbReference>
<dbReference type="GO" id="GO:0003677">
    <property type="term" value="F:DNA binding"/>
    <property type="evidence" value="ECO:0007669"/>
    <property type="project" value="UniProtKB-UniRule"/>
</dbReference>
<sequence>MDAFDTLHPTAASWLRSSALAPSVPAYWSYLTERRYAPSTARSYLCCLAHFARWIRRCRHPLDDLDHAIARFIDEHLPRCTCPSLAHRCRHQVRAALQHLRVVLGNSGIVTDRRRVDPIEEALHRYDEHMQQARGLARSTRLRRLKIVDALIRKAAAVTPSAEQLRRFIAQELDRVSPASGGVIATALRGYLHFRAFEGDRVEHLLPVIGSPARWRLAPLPQTLSRNDVERLLDAFPPGLPSRLRSYAIVRCFVDLGLRTHEVSRLALDDIDWTAGTLRIAKCKTRRTDLMPLPPATGRAIAEYLRMERPLTVNRQVFVRHVAPADEPVGPDVVRNTVRNAYRRCGLPYTRVHILRHTLASRLLDTGGTLKEVADVLRHRHLDTTLIYAKVDMNRLGAVAMPWPGSTA</sequence>
<feature type="domain" description="Core-binding (CB)" evidence="6">
    <location>
        <begin position="117"/>
        <end position="196"/>
    </location>
</feature>
<dbReference type="RefSeq" id="WP_093299089.1">
    <property type="nucleotide sequence ID" value="NZ_CP045644.1"/>
</dbReference>
<evidence type="ECO:0000256" key="3">
    <source>
        <dbReference type="ARBA" id="ARBA00023172"/>
    </source>
</evidence>
<organism evidence="7 8">
    <name type="scientific">Variovorax paradoxus</name>
    <dbReference type="NCBI Taxonomy" id="34073"/>
    <lineage>
        <taxon>Bacteria</taxon>
        <taxon>Pseudomonadati</taxon>
        <taxon>Pseudomonadota</taxon>
        <taxon>Betaproteobacteria</taxon>
        <taxon>Burkholderiales</taxon>
        <taxon>Comamonadaceae</taxon>
        <taxon>Variovorax</taxon>
    </lineage>
</organism>
<dbReference type="AlphaFoldDB" id="A0A5Q0LZ66"/>
<dbReference type="GO" id="GO:0015074">
    <property type="term" value="P:DNA integration"/>
    <property type="evidence" value="ECO:0007669"/>
    <property type="project" value="UniProtKB-KW"/>
</dbReference>
<evidence type="ECO:0000313" key="7">
    <source>
        <dbReference type="EMBL" id="QFZ81887.1"/>
    </source>
</evidence>
<protein>
    <submittedName>
        <fullName evidence="7">Tyrosine-type recombinase/integrase</fullName>
    </submittedName>
</protein>
<keyword evidence="2 4" id="KW-0238">DNA-binding</keyword>
<evidence type="ECO:0000256" key="1">
    <source>
        <dbReference type="ARBA" id="ARBA00022908"/>
    </source>
</evidence>
<reference evidence="7 8" key="1">
    <citation type="submission" date="2019-10" db="EMBL/GenBank/DDBJ databases">
        <title>Complete genome sequence of Variovorax paradoxus 5C-2.</title>
        <authorList>
            <person name="Gogoleva N.E."/>
            <person name="Balkin A.S."/>
        </authorList>
    </citation>
    <scope>NUCLEOTIDE SEQUENCE [LARGE SCALE GENOMIC DNA]</scope>
    <source>
        <strain evidence="7 8">5C-2</strain>
    </source>
</reference>
<dbReference type="EMBL" id="CP045644">
    <property type="protein sequence ID" value="QFZ81887.1"/>
    <property type="molecule type" value="Genomic_DNA"/>
</dbReference>
<evidence type="ECO:0000259" key="5">
    <source>
        <dbReference type="PROSITE" id="PS51898"/>
    </source>
</evidence>
<dbReference type="Pfam" id="PF00589">
    <property type="entry name" value="Phage_integrase"/>
    <property type="match status" value="1"/>
</dbReference>
<dbReference type="SUPFAM" id="SSF56349">
    <property type="entry name" value="DNA breaking-rejoining enzymes"/>
    <property type="match status" value="1"/>
</dbReference>
<dbReference type="PANTHER" id="PTHR30349:SF90">
    <property type="entry name" value="TYROSINE RECOMBINASE XERD"/>
    <property type="match status" value="1"/>
</dbReference>
<dbReference type="InterPro" id="IPR002104">
    <property type="entry name" value="Integrase_catalytic"/>
</dbReference>
<dbReference type="GO" id="GO:0006310">
    <property type="term" value="P:DNA recombination"/>
    <property type="evidence" value="ECO:0007669"/>
    <property type="project" value="UniProtKB-KW"/>
</dbReference>
<name>A0A5Q0LZ66_VARPD</name>
<dbReference type="InterPro" id="IPR011010">
    <property type="entry name" value="DNA_brk_join_enz"/>
</dbReference>
<dbReference type="Proteomes" id="UP000326780">
    <property type="component" value="Chromosome"/>
</dbReference>
<dbReference type="InterPro" id="IPR050090">
    <property type="entry name" value="Tyrosine_recombinase_XerCD"/>
</dbReference>
<dbReference type="PANTHER" id="PTHR30349">
    <property type="entry name" value="PHAGE INTEGRASE-RELATED"/>
    <property type="match status" value="1"/>
</dbReference>
<keyword evidence="1" id="KW-0229">DNA integration</keyword>
<gene>
    <name evidence="7" type="ORF">GFK26_03425</name>
</gene>
<dbReference type="Gene3D" id="1.10.443.10">
    <property type="entry name" value="Intergrase catalytic core"/>
    <property type="match status" value="1"/>
</dbReference>
<dbReference type="PROSITE" id="PS51900">
    <property type="entry name" value="CB"/>
    <property type="match status" value="1"/>
</dbReference>
<evidence type="ECO:0000313" key="8">
    <source>
        <dbReference type="Proteomes" id="UP000326780"/>
    </source>
</evidence>
<proteinExistence type="predicted"/>
<evidence type="ECO:0000256" key="2">
    <source>
        <dbReference type="ARBA" id="ARBA00023125"/>
    </source>
</evidence>
<evidence type="ECO:0000256" key="4">
    <source>
        <dbReference type="PROSITE-ProRule" id="PRU01248"/>
    </source>
</evidence>
<keyword evidence="3" id="KW-0233">DNA recombination</keyword>
<evidence type="ECO:0000259" key="6">
    <source>
        <dbReference type="PROSITE" id="PS51900"/>
    </source>
</evidence>
<dbReference type="InterPro" id="IPR013762">
    <property type="entry name" value="Integrase-like_cat_sf"/>
</dbReference>
<feature type="domain" description="Tyr recombinase" evidence="5">
    <location>
        <begin position="219"/>
        <end position="401"/>
    </location>
</feature>